<evidence type="ECO:0000256" key="1">
    <source>
        <dbReference type="SAM" id="SignalP"/>
    </source>
</evidence>
<feature type="chain" id="PRO_5039463730" description="Lipoprotein" evidence="1">
    <location>
        <begin position="21"/>
        <end position="140"/>
    </location>
</feature>
<keyword evidence="5" id="KW-1185">Reference proteome</keyword>
<reference evidence="2 4" key="1">
    <citation type="submission" date="2018-06" db="EMBL/GenBank/DDBJ databases">
        <authorList>
            <consortium name="Pathogen Informatics"/>
            <person name="Doyle S."/>
        </authorList>
    </citation>
    <scope>NUCLEOTIDE SEQUENCE [LARGE SCALE GENOMIC DNA]</scope>
    <source>
        <strain evidence="2 4">NCTC10597</strain>
    </source>
</reference>
<keyword evidence="1" id="KW-0732">Signal</keyword>
<evidence type="ECO:0000313" key="3">
    <source>
        <dbReference type="EMBL" id="TDR41339.1"/>
    </source>
</evidence>
<name>A0A2U3AF42_9BACL</name>
<sequence>MKKMLVAILVIALFTMTACSNDTAKIEKVDQAPAKVQKLMDGFMKDEVSGGYYLLNNDKAEYYLYVQGDRRDRSMLATDIKDAELSLKGKDVTITVKTERVNVQGSKNRDVLYKVTLPKKTDTIKLIVDGKEGSFKRVFY</sequence>
<reference evidence="3 5" key="2">
    <citation type="submission" date="2019-03" db="EMBL/GenBank/DDBJ databases">
        <title>Genomic Encyclopedia of Type Strains, Phase IV (KMG-IV): sequencing the most valuable type-strain genomes for metagenomic binning, comparative biology and taxonomic classification.</title>
        <authorList>
            <person name="Goeker M."/>
        </authorList>
    </citation>
    <scope>NUCLEOTIDE SEQUENCE [LARGE SCALE GENOMIC DNA]</scope>
    <source>
        <strain evidence="3 5">DSM 20580</strain>
    </source>
</reference>
<proteinExistence type="predicted"/>
<organism evidence="2 4">
    <name type="scientific">Kurthia zopfii</name>
    <dbReference type="NCBI Taxonomy" id="1650"/>
    <lineage>
        <taxon>Bacteria</taxon>
        <taxon>Bacillati</taxon>
        <taxon>Bacillota</taxon>
        <taxon>Bacilli</taxon>
        <taxon>Bacillales</taxon>
        <taxon>Caryophanaceae</taxon>
        <taxon>Kurthia</taxon>
    </lineage>
</organism>
<dbReference type="PROSITE" id="PS51257">
    <property type="entry name" value="PROKAR_LIPOPROTEIN"/>
    <property type="match status" value="1"/>
</dbReference>
<accession>A0A2U3AF42</accession>
<evidence type="ECO:0000313" key="4">
    <source>
        <dbReference type="Proteomes" id="UP000254330"/>
    </source>
</evidence>
<evidence type="ECO:0008006" key="6">
    <source>
        <dbReference type="Google" id="ProtNLM"/>
    </source>
</evidence>
<dbReference type="RefSeq" id="WP_109348914.1">
    <property type="nucleotide sequence ID" value="NZ_BJUE01000003.1"/>
</dbReference>
<dbReference type="EMBL" id="SNZG01000006">
    <property type="protein sequence ID" value="TDR41339.1"/>
    <property type="molecule type" value="Genomic_DNA"/>
</dbReference>
<feature type="signal peptide" evidence="1">
    <location>
        <begin position="1"/>
        <end position="20"/>
    </location>
</feature>
<dbReference type="Proteomes" id="UP000254330">
    <property type="component" value="Unassembled WGS sequence"/>
</dbReference>
<evidence type="ECO:0000313" key="5">
    <source>
        <dbReference type="Proteomes" id="UP000294641"/>
    </source>
</evidence>
<gene>
    <name evidence="3" type="ORF">DFR61_10632</name>
    <name evidence="2" type="ORF">NCTC10597_01546</name>
</gene>
<dbReference type="AlphaFoldDB" id="A0A2U3AF42"/>
<comment type="caution">
    <text evidence="2">The sequence shown here is derived from an EMBL/GenBank/DDBJ whole genome shotgun (WGS) entry which is preliminary data.</text>
</comment>
<evidence type="ECO:0000313" key="2">
    <source>
        <dbReference type="EMBL" id="STX09844.1"/>
    </source>
</evidence>
<protein>
    <recommendedName>
        <fullName evidence="6">Lipoprotein</fullName>
    </recommendedName>
</protein>
<dbReference type="Proteomes" id="UP000294641">
    <property type="component" value="Unassembled WGS sequence"/>
</dbReference>
<dbReference type="EMBL" id="UGNP01000001">
    <property type="protein sequence ID" value="STX09844.1"/>
    <property type="molecule type" value="Genomic_DNA"/>
</dbReference>